<gene>
    <name evidence="1" type="primary">AlNc14C387G11267</name>
    <name evidence="1" type="ORF">ALNC14_127060</name>
</gene>
<organism evidence="1">
    <name type="scientific">Albugo laibachii Nc14</name>
    <dbReference type="NCBI Taxonomy" id="890382"/>
    <lineage>
        <taxon>Eukaryota</taxon>
        <taxon>Sar</taxon>
        <taxon>Stramenopiles</taxon>
        <taxon>Oomycota</taxon>
        <taxon>Peronosporomycetes</taxon>
        <taxon>Albuginales</taxon>
        <taxon>Albuginaceae</taxon>
        <taxon>Albugo</taxon>
    </lineage>
</organism>
<dbReference type="HOGENOM" id="CLU_031434_4_2_1"/>
<reference evidence="1" key="1">
    <citation type="journal article" date="2011" name="PLoS Biol.">
        <title>Gene gain and loss during evolution of obligate parasitism in the white rust pathogen of Arabidopsis thaliana.</title>
        <authorList>
            <person name="Kemen E."/>
            <person name="Gardiner A."/>
            <person name="Schultz-Larsen T."/>
            <person name="Kemen A.C."/>
            <person name="Balmuth A.L."/>
            <person name="Robert-Seilaniantz A."/>
            <person name="Bailey K."/>
            <person name="Holub E."/>
            <person name="Studholme D.J."/>
            <person name="Maclean D."/>
            <person name="Jones J.D."/>
        </authorList>
    </citation>
    <scope>NUCLEOTIDE SEQUENCE</scope>
</reference>
<name>F0WYK4_9STRA</name>
<proteinExistence type="predicted"/>
<evidence type="ECO:0000313" key="1">
    <source>
        <dbReference type="EMBL" id="CCA26562.1"/>
    </source>
</evidence>
<accession>F0WYK4</accession>
<dbReference type="AlphaFoldDB" id="F0WYK4"/>
<protein>
    <submittedName>
        <fullName evidence="1">Uncharacterized protein AlNc14C387G11267</fullName>
    </submittedName>
</protein>
<reference evidence="1" key="2">
    <citation type="submission" date="2011-02" db="EMBL/GenBank/DDBJ databases">
        <authorList>
            <person name="MacLean D."/>
        </authorList>
    </citation>
    <scope>NUCLEOTIDE SEQUENCE</scope>
</reference>
<dbReference type="EMBL" id="FR824431">
    <property type="protein sequence ID" value="CCA26562.1"/>
    <property type="molecule type" value="Genomic_DNA"/>
</dbReference>
<sequence length="138" mass="15474">MTTRQGQISPADISAKAPEFSSELQQRMAELGVHVVYNAEQTQVFIAHIPTKTIETKGTQTVWVRSGGKTKERVTCMLLGDSFGNKYEPFLIFKITTPVKETTAEKNAKRHGFGKWLWIKMCNMQSTFGLQIYANATA</sequence>